<evidence type="ECO:0008006" key="4">
    <source>
        <dbReference type="Google" id="ProtNLM"/>
    </source>
</evidence>
<accession>A0ABX1BUC9</accession>
<evidence type="ECO:0000313" key="2">
    <source>
        <dbReference type="EMBL" id="NJQ00683.1"/>
    </source>
</evidence>
<name>A0ABX1BUC9_9ACTN</name>
<evidence type="ECO:0000313" key="3">
    <source>
        <dbReference type="Proteomes" id="UP000695264"/>
    </source>
</evidence>
<keyword evidence="1" id="KW-1133">Transmembrane helix</keyword>
<dbReference type="Pfam" id="PF19877">
    <property type="entry name" value="DUF6350"/>
    <property type="match status" value="1"/>
</dbReference>
<organism evidence="2 3">
    <name type="scientific">Streptomyces zingiberis</name>
    <dbReference type="NCBI Taxonomy" id="2053010"/>
    <lineage>
        <taxon>Bacteria</taxon>
        <taxon>Bacillati</taxon>
        <taxon>Actinomycetota</taxon>
        <taxon>Actinomycetes</taxon>
        <taxon>Kitasatosporales</taxon>
        <taxon>Streptomycetaceae</taxon>
        <taxon>Streptomyces</taxon>
    </lineage>
</organism>
<keyword evidence="3" id="KW-1185">Reference proteome</keyword>
<feature type="transmembrane region" description="Helical" evidence="1">
    <location>
        <begin position="145"/>
        <end position="169"/>
    </location>
</feature>
<feature type="transmembrane region" description="Helical" evidence="1">
    <location>
        <begin position="392"/>
        <end position="413"/>
    </location>
</feature>
<keyword evidence="1" id="KW-0472">Membrane</keyword>
<feature type="transmembrane region" description="Helical" evidence="1">
    <location>
        <begin position="6"/>
        <end position="32"/>
    </location>
</feature>
<feature type="transmembrane region" description="Helical" evidence="1">
    <location>
        <begin position="349"/>
        <end position="372"/>
    </location>
</feature>
<feature type="transmembrane region" description="Helical" evidence="1">
    <location>
        <begin position="245"/>
        <end position="266"/>
    </location>
</feature>
<protein>
    <recommendedName>
        <fullName evidence="4">Integral membrane protein</fullName>
    </recommendedName>
</protein>
<gene>
    <name evidence="2" type="ORF">HCK00_09045</name>
</gene>
<evidence type="ECO:0000256" key="1">
    <source>
        <dbReference type="SAM" id="Phobius"/>
    </source>
</evidence>
<reference evidence="2 3" key="1">
    <citation type="submission" date="2020-03" db="EMBL/GenBank/DDBJ databases">
        <title>WGS of actinomycetes isolated from Thailand.</title>
        <authorList>
            <person name="Thawai C."/>
        </authorList>
    </citation>
    <scope>NUCLEOTIDE SEQUENCE [LARGE SCALE GENOMIC DNA]</scope>
    <source>
        <strain evidence="2 3">PLAI 1-29</strain>
    </source>
</reference>
<dbReference type="EMBL" id="JAATEN010000005">
    <property type="protein sequence ID" value="NJQ00683.1"/>
    <property type="molecule type" value="Genomic_DNA"/>
</dbReference>
<keyword evidence="1" id="KW-0812">Transmembrane</keyword>
<feature type="transmembrane region" description="Helical" evidence="1">
    <location>
        <begin position="308"/>
        <end position="328"/>
    </location>
</feature>
<dbReference type="Proteomes" id="UP000695264">
    <property type="component" value="Unassembled WGS sequence"/>
</dbReference>
<feature type="transmembrane region" description="Helical" evidence="1">
    <location>
        <begin position="68"/>
        <end position="88"/>
    </location>
</feature>
<proteinExistence type="predicted"/>
<dbReference type="RefSeq" id="WP_168101275.1">
    <property type="nucleotide sequence ID" value="NZ_JAATEN010000005.1"/>
</dbReference>
<feature type="transmembrane region" description="Helical" evidence="1">
    <location>
        <begin position="109"/>
        <end position="133"/>
    </location>
</feature>
<sequence length="429" mass="42218">MGAATAGLAGGAVAAGLGIGLPAMAVLGLWIVSADAGAQGVEGALRAAAALWLLGHGVELLRVTEAGATAPVGLPPLLLGLFPLWLLYRTARRATGAGEPPASPGGGAVFATLGWLCAGYLLVGLVGLYAVVSAGEPLRASPGEASVRLCALCVGAVLCGAWVSGGLAAHRLPERARARVDRLPRGVRVLAGWALPGAVPRAAGAGAAVLVGGGTLLVAGSLIVHGGAAADALTAAHPSWPGRIAVVLLCLALLPNAAVWAAAYGLGPGFTVGAGSTVTAVAATGYPDLPGFPLLAALPAEGPGMPPVAWAAGALPFAAGAAVGWYAARAARRLRAAGGPAPAWWRTPLTALYASAVCGVAVGLLAAASGGALGTGALSWLGPDPWETGVAAAARTAVPGPPVALALHCWWLLRERWRARRSRDVRPSG</sequence>
<comment type="caution">
    <text evidence="2">The sequence shown here is derived from an EMBL/GenBank/DDBJ whole genome shotgun (WGS) entry which is preliminary data.</text>
</comment>
<feature type="transmembrane region" description="Helical" evidence="1">
    <location>
        <begin position="216"/>
        <end position="233"/>
    </location>
</feature>
<dbReference type="InterPro" id="IPR045931">
    <property type="entry name" value="DUF6350"/>
</dbReference>